<dbReference type="InterPro" id="IPR008266">
    <property type="entry name" value="Tyr_kinase_AS"/>
</dbReference>
<dbReference type="EMBL" id="JACAZH010000002">
    <property type="protein sequence ID" value="KAF7374433.1"/>
    <property type="molecule type" value="Genomic_DNA"/>
</dbReference>
<reference evidence="9" key="1">
    <citation type="submission" date="2020-05" db="EMBL/GenBank/DDBJ databases">
        <title>Mycena genomes resolve the evolution of fungal bioluminescence.</title>
        <authorList>
            <person name="Tsai I.J."/>
        </authorList>
    </citation>
    <scope>NUCLEOTIDE SEQUENCE</scope>
    <source>
        <strain evidence="9">160909Yilan</strain>
    </source>
</reference>
<dbReference type="Gene3D" id="1.10.510.10">
    <property type="entry name" value="Transferase(Phosphotransferase) domain 1"/>
    <property type="match status" value="1"/>
</dbReference>
<dbReference type="GO" id="GO:0046872">
    <property type="term" value="F:metal ion binding"/>
    <property type="evidence" value="ECO:0007669"/>
    <property type="project" value="UniProtKB-KW"/>
</dbReference>
<organism evidence="9 10">
    <name type="scientific">Mycena sanguinolenta</name>
    <dbReference type="NCBI Taxonomy" id="230812"/>
    <lineage>
        <taxon>Eukaryota</taxon>
        <taxon>Fungi</taxon>
        <taxon>Dikarya</taxon>
        <taxon>Basidiomycota</taxon>
        <taxon>Agaricomycotina</taxon>
        <taxon>Agaricomycetes</taxon>
        <taxon>Agaricomycetidae</taxon>
        <taxon>Agaricales</taxon>
        <taxon>Marasmiineae</taxon>
        <taxon>Mycenaceae</taxon>
        <taxon>Mycena</taxon>
    </lineage>
</organism>
<evidence type="ECO:0000256" key="4">
    <source>
        <dbReference type="ARBA" id="ARBA00023224"/>
    </source>
</evidence>
<evidence type="ECO:0000256" key="6">
    <source>
        <dbReference type="PIRSR" id="PIRSR601019-2"/>
    </source>
</evidence>
<dbReference type="PROSITE" id="PS00109">
    <property type="entry name" value="PROTEIN_KINASE_TYR"/>
    <property type="match status" value="1"/>
</dbReference>
<dbReference type="FunFam" id="3.40.50.300:FF:000720">
    <property type="entry name" value="Guanine nucleotide-binding protein G(k) subunit alpha"/>
    <property type="match status" value="1"/>
</dbReference>
<evidence type="ECO:0000256" key="3">
    <source>
        <dbReference type="ARBA" id="ARBA00023134"/>
    </source>
</evidence>
<evidence type="ECO:0000256" key="5">
    <source>
        <dbReference type="PIRSR" id="PIRSR601019-1"/>
    </source>
</evidence>
<evidence type="ECO:0000313" key="9">
    <source>
        <dbReference type="EMBL" id="KAF7374433.1"/>
    </source>
</evidence>
<dbReference type="PROSITE" id="PS51882">
    <property type="entry name" value="G_ALPHA"/>
    <property type="match status" value="1"/>
</dbReference>
<dbReference type="GO" id="GO:0005525">
    <property type="term" value="F:GTP binding"/>
    <property type="evidence" value="ECO:0007669"/>
    <property type="project" value="UniProtKB-KW"/>
</dbReference>
<feature type="domain" description="Protein kinase" evidence="8">
    <location>
        <begin position="279"/>
        <end position="545"/>
    </location>
</feature>
<protein>
    <recommendedName>
        <fullName evidence="8">Protein kinase domain-containing protein</fullName>
    </recommendedName>
</protein>
<dbReference type="GO" id="GO:0005834">
    <property type="term" value="C:heterotrimeric G-protein complex"/>
    <property type="evidence" value="ECO:0007669"/>
    <property type="project" value="TreeGrafter"/>
</dbReference>
<dbReference type="Gene3D" id="3.40.50.300">
    <property type="entry name" value="P-loop containing nucleotide triphosphate hydrolases"/>
    <property type="match status" value="2"/>
</dbReference>
<dbReference type="InterPro" id="IPR000719">
    <property type="entry name" value="Prot_kinase_dom"/>
</dbReference>
<dbReference type="PRINTS" id="PR00318">
    <property type="entry name" value="GPROTEINA"/>
</dbReference>
<feature type="binding site" evidence="5">
    <location>
        <begin position="819"/>
        <end position="825"/>
    </location>
    <ligand>
        <name>GTP</name>
        <dbReference type="ChEBI" id="CHEBI:37565"/>
    </ligand>
</feature>
<feature type="compositionally biased region" description="Polar residues" evidence="7">
    <location>
        <begin position="701"/>
        <end position="713"/>
    </location>
</feature>
<dbReference type="GO" id="GO:0005737">
    <property type="term" value="C:cytoplasm"/>
    <property type="evidence" value="ECO:0007669"/>
    <property type="project" value="TreeGrafter"/>
</dbReference>
<keyword evidence="10" id="KW-1185">Reference proteome</keyword>
<feature type="region of interest" description="Disordered" evidence="7">
    <location>
        <begin position="701"/>
        <end position="726"/>
    </location>
</feature>
<dbReference type="Proteomes" id="UP000623467">
    <property type="component" value="Unassembled WGS sequence"/>
</dbReference>
<dbReference type="PANTHER" id="PTHR10218:SF360">
    <property type="entry name" value="GUANINE NUCLEOTIDE-BINDING PROTEIN SUBUNIT ALPHA HOMOLOG"/>
    <property type="match status" value="1"/>
</dbReference>
<name>A0A8H6Z8E3_9AGAR</name>
<dbReference type="PROSITE" id="PS50011">
    <property type="entry name" value="PROTEIN_KINASE_DOM"/>
    <property type="match status" value="1"/>
</dbReference>
<feature type="binding site" evidence="5">
    <location>
        <position position="980"/>
    </location>
    <ligand>
        <name>GTP</name>
        <dbReference type="ChEBI" id="CHEBI:37565"/>
    </ligand>
</feature>
<keyword evidence="2 5" id="KW-0547">Nucleotide-binding</keyword>
<dbReference type="Pfam" id="PF07714">
    <property type="entry name" value="PK_Tyr_Ser-Thr"/>
    <property type="match status" value="1"/>
</dbReference>
<comment type="similarity">
    <text evidence="1">Belongs to the protein kinase superfamily. TKL Ser/Thr protein kinase family. ROCO subfamily.</text>
</comment>
<keyword evidence="6" id="KW-0479">Metal-binding</keyword>
<proteinExistence type="inferred from homology"/>
<keyword evidence="3 5" id="KW-0342">GTP-binding</keyword>
<dbReference type="GO" id="GO:0031683">
    <property type="term" value="F:G-protein beta/gamma-subunit complex binding"/>
    <property type="evidence" value="ECO:0007669"/>
    <property type="project" value="InterPro"/>
</dbReference>
<dbReference type="InterPro" id="IPR001019">
    <property type="entry name" value="Gprotein_alpha_su"/>
</dbReference>
<dbReference type="GO" id="GO:0003924">
    <property type="term" value="F:GTPase activity"/>
    <property type="evidence" value="ECO:0007669"/>
    <property type="project" value="InterPro"/>
</dbReference>
<evidence type="ECO:0000259" key="8">
    <source>
        <dbReference type="PROSITE" id="PS50011"/>
    </source>
</evidence>
<gene>
    <name evidence="9" type="ORF">MSAN_00327400</name>
</gene>
<dbReference type="InterPro" id="IPR001245">
    <property type="entry name" value="Ser-Thr/Tyr_kinase_cat_dom"/>
</dbReference>
<feature type="binding site" evidence="6">
    <location>
        <position position="825"/>
    </location>
    <ligand>
        <name>Mg(2+)</name>
        <dbReference type="ChEBI" id="CHEBI:18420"/>
    </ligand>
</feature>
<dbReference type="AlphaFoldDB" id="A0A8H6Z8E3"/>
<dbReference type="GO" id="GO:0005524">
    <property type="term" value="F:ATP binding"/>
    <property type="evidence" value="ECO:0007669"/>
    <property type="project" value="InterPro"/>
</dbReference>
<dbReference type="SUPFAM" id="SSF56112">
    <property type="entry name" value="Protein kinase-like (PK-like)"/>
    <property type="match status" value="1"/>
</dbReference>
<feature type="region of interest" description="Disordered" evidence="7">
    <location>
        <begin position="1"/>
        <end position="38"/>
    </location>
</feature>
<dbReference type="Gene3D" id="1.10.400.10">
    <property type="entry name" value="GI Alpha 1, domain 2-like"/>
    <property type="match status" value="1"/>
</dbReference>
<feature type="binding site" evidence="5">
    <location>
        <begin position="919"/>
        <end position="922"/>
    </location>
    <ligand>
        <name>GTP</name>
        <dbReference type="ChEBI" id="CHEBI:37565"/>
    </ligand>
</feature>
<accession>A0A8H6Z8E3</accession>
<dbReference type="InterPro" id="IPR011009">
    <property type="entry name" value="Kinase-like_dom_sf"/>
</dbReference>
<dbReference type="GO" id="GO:0001664">
    <property type="term" value="F:G protein-coupled receptor binding"/>
    <property type="evidence" value="ECO:0007669"/>
    <property type="project" value="TreeGrafter"/>
</dbReference>
<dbReference type="SUPFAM" id="SSF52540">
    <property type="entry name" value="P-loop containing nucleoside triphosphate hydrolases"/>
    <property type="match status" value="1"/>
</dbReference>
<dbReference type="GO" id="GO:0007188">
    <property type="term" value="P:adenylate cyclase-modulating G protein-coupled receptor signaling pathway"/>
    <property type="evidence" value="ECO:0007669"/>
    <property type="project" value="TreeGrafter"/>
</dbReference>
<sequence>MHHPVGESSRLDNYGGTGGNDGGGGGVQGGPGVPGRGMQSMIQNHPSLNNAHQIAAYAGPSGPSQAMAASSQLSAPRAMRTPHASPQNTSLCRVAVYSGSGNSCSPPPPSRRASVMPTQILIYEALISCLKDACGAGIPDQSPRRAQLHTTLDGYLLSMASDNVVSGIVESVKHLKTLLELSAELGLANESKLRTAFRRDGERIANLLRSIFVSKSLEEAVFRLEGDSAQCFLDVVQNTLDRGLLFAPEDGRMARRIIRKLACSSDKLPSTLFITGITGKEERPTSGGGFADIYRASYNNRIVALKYLRVTQYMRGSDLRKVRSKFCREALVWKELVHHPHILPFLGIEKNSFPSSLSMVSPWMEHGTVLDYLEQHGHSNVDRLLYEIAQGLQYLHSRNVVHGDLRGANILINDDWRACLADFGLSIFSDATSLLTTSRGGSPYWMAPELLAPEQFGMRFTRTPASDVYSFGCVCLELYTGRPPFSGILPEPGAMMKVINGERPPRPSSSPAMSDSLWNYVSMYWAQDPKIRPTMQIVAQNMTWLQPPSEVPPRRDVWPLPLPATESEEERPPRVEAEREAKRISNAIDEALALEREQRKRRSNTKILLLGQAESGKSTILKNFRLLLAPKAFQAEAESWRPVIHLNLVRSVNFVLGLLESRHPSTYNCDAQPTLPDGALSGQLRRLSISLAPLRQVEETLSSRIAGSRPPQNSRERDRYHPAKAPEISLRSGSGLTKFLGFWRGSSSIPDQKEQAEELQTRRILSACAQDIMTLWAAPEVQQGLKDREIVLQEQSGFFLDEVQRICQENYTPTPDDILRARVNTVGPEEHLTHVEGEGHENFRSWTVYDLGGSTSQRAAWVQFFDDVHFIIFLAPISTFNETLAENPAVNRLADSLKLWRTICSNKLLTTVEFILVFNKVDILTRKIQSGIRFAEHVASYGNKPNEPNDIIKYLSDAFATINQTYSPRKRKIHRHVTCAIDTKATAAVINDMRAVNLRNALGASKLL</sequence>
<dbReference type="InterPro" id="IPR027417">
    <property type="entry name" value="P-loop_NTPase"/>
</dbReference>
<dbReference type="Pfam" id="PF00503">
    <property type="entry name" value="G-alpha"/>
    <property type="match status" value="1"/>
</dbReference>
<comment type="caution">
    <text evidence="9">The sequence shown here is derived from an EMBL/GenBank/DDBJ whole genome shotgun (WGS) entry which is preliminary data.</text>
</comment>
<dbReference type="InterPro" id="IPR011025">
    <property type="entry name" value="GproteinA_insert"/>
</dbReference>
<dbReference type="GO" id="GO:0004672">
    <property type="term" value="F:protein kinase activity"/>
    <property type="evidence" value="ECO:0007669"/>
    <property type="project" value="InterPro"/>
</dbReference>
<dbReference type="OrthoDB" id="1668230at2759"/>
<evidence type="ECO:0000313" key="10">
    <source>
        <dbReference type="Proteomes" id="UP000623467"/>
    </source>
</evidence>
<dbReference type="PANTHER" id="PTHR10218">
    <property type="entry name" value="GTP-BINDING PROTEIN ALPHA SUBUNIT"/>
    <property type="match status" value="1"/>
</dbReference>
<keyword evidence="4" id="KW-0807">Transducer</keyword>
<evidence type="ECO:0000256" key="7">
    <source>
        <dbReference type="SAM" id="MobiDB-lite"/>
    </source>
</evidence>
<evidence type="ECO:0000256" key="1">
    <source>
        <dbReference type="ARBA" id="ARBA00008171"/>
    </source>
</evidence>
<evidence type="ECO:0000256" key="2">
    <source>
        <dbReference type="ARBA" id="ARBA00022741"/>
    </source>
</evidence>
<dbReference type="SMART" id="SM00275">
    <property type="entry name" value="G_alpha"/>
    <property type="match status" value="1"/>
</dbReference>
<keyword evidence="6" id="KW-0460">Magnesium</keyword>
<dbReference type="SUPFAM" id="SSF47895">
    <property type="entry name" value="Transducin (alpha subunit), insertion domain"/>
    <property type="match status" value="1"/>
</dbReference>
<feature type="compositionally biased region" description="Gly residues" evidence="7">
    <location>
        <begin position="15"/>
        <end position="35"/>
    </location>
</feature>